<keyword evidence="7" id="KW-0503">Monooxygenase</keyword>
<dbReference type="RefSeq" id="WP_239129855.1">
    <property type="nucleotide sequence ID" value="NZ_BAAAYJ010000079.1"/>
</dbReference>
<proteinExistence type="inferred from homology"/>
<dbReference type="GO" id="GO:0009636">
    <property type="term" value="P:response to toxic substance"/>
    <property type="evidence" value="ECO:0007669"/>
    <property type="project" value="UniProtKB-KW"/>
</dbReference>
<dbReference type="Pfam" id="PF03060">
    <property type="entry name" value="NMO"/>
    <property type="match status" value="1"/>
</dbReference>
<keyword evidence="11" id="KW-1185">Reference proteome</keyword>
<comment type="cofactor">
    <cofactor evidence="1">
        <name>FMN</name>
        <dbReference type="ChEBI" id="CHEBI:58210"/>
    </cofactor>
</comment>
<evidence type="ECO:0000256" key="7">
    <source>
        <dbReference type="ARBA" id="ARBA00023033"/>
    </source>
</evidence>
<comment type="catalytic activity">
    <reaction evidence="9">
        <text>3 propionate 3-nitronate + 3 O2 + H2O = 3 3-oxopropanoate + 2 nitrate + nitrite + H2O2 + 3 H(+)</text>
        <dbReference type="Rhea" id="RHEA:57332"/>
        <dbReference type="ChEBI" id="CHEBI:15377"/>
        <dbReference type="ChEBI" id="CHEBI:15378"/>
        <dbReference type="ChEBI" id="CHEBI:15379"/>
        <dbReference type="ChEBI" id="CHEBI:16240"/>
        <dbReference type="ChEBI" id="CHEBI:16301"/>
        <dbReference type="ChEBI" id="CHEBI:17632"/>
        <dbReference type="ChEBI" id="CHEBI:33190"/>
        <dbReference type="ChEBI" id="CHEBI:136067"/>
    </reaction>
</comment>
<accession>A0A919JHJ0</accession>
<dbReference type="Proteomes" id="UP000647172">
    <property type="component" value="Unassembled WGS sequence"/>
</dbReference>
<comment type="similarity">
    <text evidence="2">Belongs to the nitronate monooxygenase family. NMO class I subfamily.</text>
</comment>
<keyword evidence="5" id="KW-0288">FMN</keyword>
<evidence type="ECO:0000256" key="5">
    <source>
        <dbReference type="ARBA" id="ARBA00022643"/>
    </source>
</evidence>
<dbReference type="InterPro" id="IPR013785">
    <property type="entry name" value="Aldolase_TIM"/>
</dbReference>
<keyword evidence="4" id="KW-0285">Flavoprotein</keyword>
<name>A0A919JHJ0_9ACTN</name>
<evidence type="ECO:0000256" key="1">
    <source>
        <dbReference type="ARBA" id="ARBA00001917"/>
    </source>
</evidence>
<evidence type="ECO:0000256" key="8">
    <source>
        <dbReference type="ARBA" id="ARBA00031155"/>
    </source>
</evidence>
<organism evidence="10 11">
    <name type="scientific">Actinoplanes nipponensis</name>
    <dbReference type="NCBI Taxonomy" id="135950"/>
    <lineage>
        <taxon>Bacteria</taxon>
        <taxon>Bacillati</taxon>
        <taxon>Actinomycetota</taxon>
        <taxon>Actinomycetes</taxon>
        <taxon>Micromonosporales</taxon>
        <taxon>Micromonosporaceae</taxon>
        <taxon>Actinoplanes</taxon>
    </lineage>
</organism>
<dbReference type="CDD" id="cd04730">
    <property type="entry name" value="NPD_like"/>
    <property type="match status" value="1"/>
</dbReference>
<evidence type="ECO:0000256" key="3">
    <source>
        <dbReference type="ARBA" id="ARBA00022575"/>
    </source>
</evidence>
<dbReference type="AlphaFoldDB" id="A0A919JHJ0"/>
<dbReference type="GO" id="GO:0006207">
    <property type="term" value="P:'de novo' pyrimidine nucleobase biosynthetic process"/>
    <property type="evidence" value="ECO:0007669"/>
    <property type="project" value="InterPro"/>
</dbReference>
<evidence type="ECO:0000313" key="10">
    <source>
        <dbReference type="EMBL" id="GIE49197.1"/>
    </source>
</evidence>
<reference evidence="10" key="1">
    <citation type="submission" date="2021-01" db="EMBL/GenBank/DDBJ databases">
        <title>Whole genome shotgun sequence of Actinoplanes nipponensis NBRC 14063.</title>
        <authorList>
            <person name="Komaki H."/>
            <person name="Tamura T."/>
        </authorList>
    </citation>
    <scope>NUCLEOTIDE SEQUENCE</scope>
    <source>
        <strain evidence="10">NBRC 14063</strain>
    </source>
</reference>
<keyword evidence="6" id="KW-0560">Oxidoreductase</keyword>
<dbReference type="PROSITE" id="PS00912">
    <property type="entry name" value="DHODEHASE_2"/>
    <property type="match status" value="1"/>
</dbReference>
<dbReference type="Gene3D" id="3.20.20.70">
    <property type="entry name" value="Aldolase class I"/>
    <property type="match status" value="1"/>
</dbReference>
<evidence type="ECO:0000256" key="4">
    <source>
        <dbReference type="ARBA" id="ARBA00022630"/>
    </source>
</evidence>
<comment type="caution">
    <text evidence="10">The sequence shown here is derived from an EMBL/GenBank/DDBJ whole genome shotgun (WGS) entry which is preliminary data.</text>
</comment>
<dbReference type="PANTHER" id="PTHR42747:SF3">
    <property type="entry name" value="NITRONATE MONOOXYGENASE-RELATED"/>
    <property type="match status" value="1"/>
</dbReference>
<dbReference type="GO" id="GO:0018580">
    <property type="term" value="F:nitronate monooxygenase activity"/>
    <property type="evidence" value="ECO:0007669"/>
    <property type="project" value="InterPro"/>
</dbReference>
<dbReference type="GO" id="GO:0016627">
    <property type="term" value="F:oxidoreductase activity, acting on the CH-CH group of donors"/>
    <property type="evidence" value="ECO:0007669"/>
    <property type="project" value="InterPro"/>
</dbReference>
<evidence type="ECO:0000256" key="9">
    <source>
        <dbReference type="ARBA" id="ARBA00049401"/>
    </source>
</evidence>
<dbReference type="SUPFAM" id="SSF51412">
    <property type="entry name" value="Inosine monophosphate dehydrogenase (IMPDH)"/>
    <property type="match status" value="1"/>
</dbReference>
<keyword evidence="3" id="KW-0216">Detoxification</keyword>
<evidence type="ECO:0000256" key="2">
    <source>
        <dbReference type="ARBA" id="ARBA00009881"/>
    </source>
</evidence>
<dbReference type="InterPro" id="IPR004136">
    <property type="entry name" value="NMO"/>
</dbReference>
<evidence type="ECO:0000256" key="6">
    <source>
        <dbReference type="ARBA" id="ARBA00023002"/>
    </source>
</evidence>
<dbReference type="PANTHER" id="PTHR42747">
    <property type="entry name" value="NITRONATE MONOOXYGENASE-RELATED"/>
    <property type="match status" value="1"/>
</dbReference>
<evidence type="ECO:0000313" key="11">
    <source>
        <dbReference type="Proteomes" id="UP000647172"/>
    </source>
</evidence>
<dbReference type="EMBL" id="BOMQ01000030">
    <property type="protein sequence ID" value="GIE49197.1"/>
    <property type="molecule type" value="Genomic_DNA"/>
</dbReference>
<dbReference type="InterPro" id="IPR001295">
    <property type="entry name" value="Dihydroorotate_DH_CS"/>
</dbReference>
<protein>
    <recommendedName>
        <fullName evidence="8">Propionate 3-nitronate monooxygenase</fullName>
    </recommendedName>
</protein>
<gene>
    <name evidence="10" type="ORF">Ani05nite_27310</name>
</gene>
<sequence>MLGDGGRSIVVAPMAGGVSTTALVRAAAEAGAAAFLPAGYRTPAAVEADLRELRGTGRPYGLNIFVPPRSAPDRAAVEAYRARLAPEAHRYGVELPAPRLHDDDHFAAKIELARAAVPAWVSFTFGIPDAGVVRALRRAGSTVLVTVTDADEAAQAVAAGADALVAQGGSAGGHSATTRPGDYTGDRGTADVVREVRAAVSVPVVAAGGVGDAADVAGLLAAGATAVQVGTMFLPAAEAGTKEAHRAALGGAGATVVTRAFTGQPARGLRNRFTDTYSAYAPVAYPAVHHLTAPIRAAAARAGDAGALNLWAGTAFARARPGTCREILDRLS</sequence>